<accession>A0ABS7MI10</accession>
<evidence type="ECO:0000313" key="1">
    <source>
        <dbReference type="EMBL" id="MBY4796761.1"/>
    </source>
</evidence>
<keyword evidence="2" id="KW-1185">Reference proteome</keyword>
<sequence>MSSLLGWKAYRERGQWVAVRYAELGGYNTTGPVRMRHILAIPADATAAQAEQEIARLIMRGKLKS</sequence>
<proteinExistence type="predicted"/>
<reference evidence="1 2" key="1">
    <citation type="submission" date="2021-08" db="EMBL/GenBank/DDBJ databases">
        <title>Collinsella faecalis sp. nov. isolated from swine faeces.</title>
        <authorList>
            <person name="Oh B.S."/>
            <person name="Lee J.H."/>
        </authorList>
    </citation>
    <scope>NUCLEOTIDE SEQUENCE [LARGE SCALE GENOMIC DNA]</scope>
    <source>
        <strain evidence="1 2">AGMB00827</strain>
    </source>
</reference>
<gene>
    <name evidence="1" type="ORF">K6V98_00035</name>
</gene>
<name>A0ABS7MI10_9ACTN</name>
<protein>
    <submittedName>
        <fullName evidence="1">Uncharacterized protein</fullName>
    </submittedName>
</protein>
<dbReference type="Proteomes" id="UP000700908">
    <property type="component" value="Unassembled WGS sequence"/>
</dbReference>
<organism evidence="1 2">
    <name type="scientific">Collinsella ureilytica</name>
    <dbReference type="NCBI Taxonomy" id="2869515"/>
    <lineage>
        <taxon>Bacteria</taxon>
        <taxon>Bacillati</taxon>
        <taxon>Actinomycetota</taxon>
        <taxon>Coriobacteriia</taxon>
        <taxon>Coriobacteriales</taxon>
        <taxon>Coriobacteriaceae</taxon>
        <taxon>Collinsella</taxon>
    </lineage>
</organism>
<comment type="caution">
    <text evidence="1">The sequence shown here is derived from an EMBL/GenBank/DDBJ whole genome shotgun (WGS) entry which is preliminary data.</text>
</comment>
<dbReference type="RefSeq" id="WP_222198491.1">
    <property type="nucleotide sequence ID" value="NZ_JAIMFO010000001.1"/>
</dbReference>
<dbReference type="EMBL" id="JAIMFO010000001">
    <property type="protein sequence ID" value="MBY4796761.1"/>
    <property type="molecule type" value="Genomic_DNA"/>
</dbReference>
<evidence type="ECO:0000313" key="2">
    <source>
        <dbReference type="Proteomes" id="UP000700908"/>
    </source>
</evidence>